<dbReference type="EMBL" id="CM042010">
    <property type="protein sequence ID" value="KAI3778656.1"/>
    <property type="molecule type" value="Genomic_DNA"/>
</dbReference>
<comment type="caution">
    <text evidence="1">The sequence shown here is derived from an EMBL/GenBank/DDBJ whole genome shotgun (WGS) entry which is preliminary data.</text>
</comment>
<protein>
    <submittedName>
        <fullName evidence="1">Uncharacterized protein</fullName>
    </submittedName>
</protein>
<evidence type="ECO:0000313" key="1">
    <source>
        <dbReference type="EMBL" id="KAI3778656.1"/>
    </source>
</evidence>
<sequence>MAALGAASAIEGPNCNSSCGALTIMYPFGTGKDCYYSSDFLVTCNVSSAGEQILFLGEAKNGIVISNMSTDTSEMEIMMFVASDCYNSSGPASSAIPSLTLAVTDRDIRISTKNKFVAIGCDTHAYFNGTRGNVSYGTGCISRCDSNRFISNGSCSGVGCCEVAVPEGMSSFKVTLSSYKSHKNIIDFNPCSYGFFVEEGNFNFSTNDVRDFNATEMPMLLDWAIGNSTCDIASKDVDNFLCKAERNSRCDENYRGRGYRCLCSEGYEGN</sequence>
<evidence type="ECO:0000313" key="2">
    <source>
        <dbReference type="Proteomes" id="UP001055811"/>
    </source>
</evidence>
<gene>
    <name evidence="1" type="ORF">L2E82_08038</name>
</gene>
<proteinExistence type="predicted"/>
<keyword evidence="2" id="KW-1185">Reference proteome</keyword>
<reference evidence="2" key="1">
    <citation type="journal article" date="2022" name="Mol. Ecol. Resour.">
        <title>The genomes of chicory, endive, great burdock and yacon provide insights into Asteraceae palaeo-polyploidization history and plant inulin production.</title>
        <authorList>
            <person name="Fan W."/>
            <person name="Wang S."/>
            <person name="Wang H."/>
            <person name="Wang A."/>
            <person name="Jiang F."/>
            <person name="Liu H."/>
            <person name="Zhao H."/>
            <person name="Xu D."/>
            <person name="Zhang Y."/>
        </authorList>
    </citation>
    <scope>NUCLEOTIDE SEQUENCE [LARGE SCALE GENOMIC DNA]</scope>
    <source>
        <strain evidence="2">cv. Punajuju</strain>
    </source>
</reference>
<name>A0ACB9G620_CICIN</name>
<organism evidence="1 2">
    <name type="scientific">Cichorium intybus</name>
    <name type="common">Chicory</name>
    <dbReference type="NCBI Taxonomy" id="13427"/>
    <lineage>
        <taxon>Eukaryota</taxon>
        <taxon>Viridiplantae</taxon>
        <taxon>Streptophyta</taxon>
        <taxon>Embryophyta</taxon>
        <taxon>Tracheophyta</taxon>
        <taxon>Spermatophyta</taxon>
        <taxon>Magnoliopsida</taxon>
        <taxon>eudicotyledons</taxon>
        <taxon>Gunneridae</taxon>
        <taxon>Pentapetalae</taxon>
        <taxon>asterids</taxon>
        <taxon>campanulids</taxon>
        <taxon>Asterales</taxon>
        <taxon>Asteraceae</taxon>
        <taxon>Cichorioideae</taxon>
        <taxon>Cichorieae</taxon>
        <taxon>Cichoriinae</taxon>
        <taxon>Cichorium</taxon>
    </lineage>
</organism>
<accession>A0ACB9G620</accession>
<reference evidence="1 2" key="2">
    <citation type="journal article" date="2022" name="Mol. Ecol. Resour.">
        <title>The genomes of chicory, endive, great burdock and yacon provide insights into Asteraceae paleo-polyploidization history and plant inulin production.</title>
        <authorList>
            <person name="Fan W."/>
            <person name="Wang S."/>
            <person name="Wang H."/>
            <person name="Wang A."/>
            <person name="Jiang F."/>
            <person name="Liu H."/>
            <person name="Zhao H."/>
            <person name="Xu D."/>
            <person name="Zhang Y."/>
        </authorList>
    </citation>
    <scope>NUCLEOTIDE SEQUENCE [LARGE SCALE GENOMIC DNA]</scope>
    <source>
        <strain evidence="2">cv. Punajuju</strain>
        <tissue evidence="1">Leaves</tissue>
    </source>
</reference>
<dbReference type="Proteomes" id="UP001055811">
    <property type="component" value="Linkage Group LG02"/>
</dbReference>